<dbReference type="PANTHER" id="PTHR12526:SF627">
    <property type="entry name" value="D-RHAMNOSYLTRANSFERASE WBPZ"/>
    <property type="match status" value="1"/>
</dbReference>
<proteinExistence type="predicted"/>
<dbReference type="PANTHER" id="PTHR12526">
    <property type="entry name" value="GLYCOSYLTRANSFERASE"/>
    <property type="match status" value="1"/>
</dbReference>
<gene>
    <name evidence="2" type="ORF">MM213_14085</name>
</gene>
<dbReference type="CDD" id="cd03801">
    <property type="entry name" value="GT4_PimA-like"/>
    <property type="match status" value="1"/>
</dbReference>
<reference evidence="2" key="1">
    <citation type="submission" date="2022-03" db="EMBL/GenBank/DDBJ databases">
        <title>De novo assembled genomes of Belliella spp. (Cyclobacteriaceae) strains.</title>
        <authorList>
            <person name="Szabo A."/>
            <person name="Korponai K."/>
            <person name="Felfoldi T."/>
        </authorList>
    </citation>
    <scope>NUCLEOTIDE SEQUENCE</scope>
    <source>
        <strain evidence="2">DSM 111903</strain>
    </source>
</reference>
<dbReference type="Pfam" id="PF00534">
    <property type="entry name" value="Glycos_transf_1"/>
    <property type="match status" value="1"/>
</dbReference>
<comment type="caution">
    <text evidence="2">The sequence shown here is derived from an EMBL/GenBank/DDBJ whole genome shotgun (WGS) entry which is preliminary data.</text>
</comment>
<sequence length="368" mass="42248">MRSKVLFILHVPPPIHGAAMVGKYISESFLINSTFNTKFINLGTSLSVDEIGDVGLSKFLRFFNILWKVFVSLIKFKPDVVYMTPSVSKKGIFKDLIVVLLIKSFGKKLVYHFHNKGVVNNQNSKLYHYLYKIFFNDVYVILLSRFLYSDVKKYVPENKVLICPNGIPKISNSFVRPKKEGNDKVNLLFLSNLIESKGIFILLDACKDLIQRGMTFRCNLVGGEGDISIKQLKQKIIDLDLENYVYYLGKRYGEDKNEIFLNSDIFVFPTFNETFGLVNLEAMQFRLPIVSTNEGGIPDIVEDGETGFIVQKKDHFALADRLLQLIENEDLRVEMGRRGELKFLNKFTTDIFEKNFTKILLDILKSSI</sequence>
<organism evidence="2 3">
    <name type="scientific">Belliella alkalica</name>
    <dbReference type="NCBI Taxonomy" id="1730871"/>
    <lineage>
        <taxon>Bacteria</taxon>
        <taxon>Pseudomonadati</taxon>
        <taxon>Bacteroidota</taxon>
        <taxon>Cytophagia</taxon>
        <taxon>Cytophagales</taxon>
        <taxon>Cyclobacteriaceae</taxon>
        <taxon>Belliella</taxon>
    </lineage>
</organism>
<evidence type="ECO:0000313" key="3">
    <source>
        <dbReference type="Proteomes" id="UP001165430"/>
    </source>
</evidence>
<dbReference type="SUPFAM" id="SSF53756">
    <property type="entry name" value="UDP-Glycosyltransferase/glycogen phosphorylase"/>
    <property type="match status" value="1"/>
</dbReference>
<dbReference type="Gene3D" id="3.40.50.2000">
    <property type="entry name" value="Glycogen Phosphorylase B"/>
    <property type="match status" value="2"/>
</dbReference>
<keyword evidence="3" id="KW-1185">Reference proteome</keyword>
<accession>A0ABS9VFA6</accession>
<dbReference type="InterPro" id="IPR001296">
    <property type="entry name" value="Glyco_trans_1"/>
</dbReference>
<dbReference type="Proteomes" id="UP001165430">
    <property type="component" value="Unassembled WGS sequence"/>
</dbReference>
<evidence type="ECO:0000259" key="1">
    <source>
        <dbReference type="Pfam" id="PF00534"/>
    </source>
</evidence>
<protein>
    <submittedName>
        <fullName evidence="2">Glycosyltransferase family 4 protein</fullName>
    </submittedName>
</protein>
<dbReference type="EMBL" id="JAKZGO010000012">
    <property type="protein sequence ID" value="MCH7414625.1"/>
    <property type="molecule type" value="Genomic_DNA"/>
</dbReference>
<dbReference type="RefSeq" id="WP_241413215.1">
    <property type="nucleotide sequence ID" value="NZ_JAKZGO010000012.1"/>
</dbReference>
<feature type="domain" description="Glycosyl transferase family 1" evidence="1">
    <location>
        <begin position="179"/>
        <end position="340"/>
    </location>
</feature>
<evidence type="ECO:0000313" key="2">
    <source>
        <dbReference type="EMBL" id="MCH7414625.1"/>
    </source>
</evidence>
<name>A0ABS9VFA6_9BACT</name>